<organism evidence="6 7">
    <name type="scientific">Ameyamaea chiangmaiensis</name>
    <dbReference type="NCBI Taxonomy" id="442969"/>
    <lineage>
        <taxon>Bacteria</taxon>
        <taxon>Pseudomonadati</taxon>
        <taxon>Pseudomonadota</taxon>
        <taxon>Alphaproteobacteria</taxon>
        <taxon>Acetobacterales</taxon>
        <taxon>Acetobacteraceae</taxon>
        <taxon>Ameyamaea</taxon>
    </lineage>
</organism>
<proteinExistence type="inferred from homology"/>
<dbReference type="GO" id="GO:0005829">
    <property type="term" value="C:cytosol"/>
    <property type="evidence" value="ECO:0007669"/>
    <property type="project" value="TreeGrafter"/>
</dbReference>
<comment type="similarity">
    <text evidence="1">Belongs to the LysR transcriptional regulatory family.</text>
</comment>
<dbReference type="Gene3D" id="1.10.10.10">
    <property type="entry name" value="Winged helix-like DNA-binding domain superfamily/Winged helix DNA-binding domain"/>
    <property type="match status" value="1"/>
</dbReference>
<dbReference type="GO" id="GO:0003700">
    <property type="term" value="F:DNA-binding transcription factor activity"/>
    <property type="evidence" value="ECO:0007669"/>
    <property type="project" value="InterPro"/>
</dbReference>
<evidence type="ECO:0000259" key="5">
    <source>
        <dbReference type="PROSITE" id="PS50931"/>
    </source>
</evidence>
<dbReference type="AlphaFoldDB" id="A0A850PGI7"/>
<dbReference type="Gene3D" id="3.40.190.290">
    <property type="match status" value="1"/>
</dbReference>
<feature type="domain" description="HTH lysR-type" evidence="5">
    <location>
        <begin position="48"/>
        <end position="105"/>
    </location>
</feature>
<dbReference type="SUPFAM" id="SSF46785">
    <property type="entry name" value="Winged helix' DNA-binding domain"/>
    <property type="match status" value="1"/>
</dbReference>
<protein>
    <submittedName>
        <fullName evidence="6">LysR family transcriptional regulator</fullName>
    </submittedName>
</protein>
<dbReference type="SUPFAM" id="SSF53850">
    <property type="entry name" value="Periplasmic binding protein-like II"/>
    <property type="match status" value="1"/>
</dbReference>
<dbReference type="Proteomes" id="UP000585665">
    <property type="component" value="Unassembled WGS sequence"/>
</dbReference>
<accession>A0A850PGI7</accession>
<dbReference type="GO" id="GO:0003677">
    <property type="term" value="F:DNA binding"/>
    <property type="evidence" value="ECO:0007669"/>
    <property type="project" value="UniProtKB-KW"/>
</dbReference>
<dbReference type="PROSITE" id="PS50931">
    <property type="entry name" value="HTH_LYSR"/>
    <property type="match status" value="1"/>
</dbReference>
<comment type="caution">
    <text evidence="6">The sequence shown here is derived from an EMBL/GenBank/DDBJ whole genome shotgun (WGS) entry which is preliminary data.</text>
</comment>
<dbReference type="InterPro" id="IPR050950">
    <property type="entry name" value="HTH-type_LysR_regulators"/>
</dbReference>
<name>A0A850PGI7_9PROT</name>
<reference evidence="6 7" key="1">
    <citation type="submission" date="2020-06" db="EMBL/GenBank/DDBJ databases">
        <title>Description of novel acetic acid bacteria.</title>
        <authorList>
            <person name="Sombolestani A."/>
        </authorList>
    </citation>
    <scope>NUCLEOTIDE SEQUENCE [LARGE SCALE GENOMIC DNA]</scope>
    <source>
        <strain evidence="6 7">LMG 27010</strain>
    </source>
</reference>
<dbReference type="Pfam" id="PF03466">
    <property type="entry name" value="LysR_substrate"/>
    <property type="match status" value="1"/>
</dbReference>
<dbReference type="PANTHER" id="PTHR30419">
    <property type="entry name" value="HTH-TYPE TRANSCRIPTIONAL REGULATOR YBHD"/>
    <property type="match status" value="1"/>
</dbReference>
<evidence type="ECO:0000313" key="6">
    <source>
        <dbReference type="EMBL" id="NVN40281.1"/>
    </source>
</evidence>
<dbReference type="EMBL" id="JABXXR010000035">
    <property type="protein sequence ID" value="NVN40281.1"/>
    <property type="molecule type" value="Genomic_DNA"/>
</dbReference>
<evidence type="ECO:0000256" key="1">
    <source>
        <dbReference type="ARBA" id="ARBA00009437"/>
    </source>
</evidence>
<dbReference type="RefSeq" id="WP_176613251.1">
    <property type="nucleotide sequence ID" value="NZ_JABXXR010000035.1"/>
</dbReference>
<dbReference type="Pfam" id="PF00126">
    <property type="entry name" value="HTH_1"/>
    <property type="match status" value="1"/>
</dbReference>
<evidence type="ECO:0000256" key="4">
    <source>
        <dbReference type="ARBA" id="ARBA00023163"/>
    </source>
</evidence>
<dbReference type="InterPro" id="IPR036388">
    <property type="entry name" value="WH-like_DNA-bd_sf"/>
</dbReference>
<evidence type="ECO:0000256" key="2">
    <source>
        <dbReference type="ARBA" id="ARBA00023015"/>
    </source>
</evidence>
<dbReference type="InterPro" id="IPR036390">
    <property type="entry name" value="WH_DNA-bd_sf"/>
</dbReference>
<keyword evidence="7" id="KW-1185">Reference proteome</keyword>
<keyword evidence="3" id="KW-0238">DNA-binding</keyword>
<dbReference type="InterPro" id="IPR005119">
    <property type="entry name" value="LysR_subst-bd"/>
</dbReference>
<sequence>MAGMWGDVVLDNFFIHKSDRTAAPPVDERQTTLDVAPMSYPTTLLGRLKLRHLRLLIEIADSGSLHRASANMNISQPTASKLLQEVEIAMSAQLFERSFQGMVPTLAGQLATRYAQLLINDLARLQRDISGLQSGLSGTVQIGAIGASLPDLVSPVIAKIGDSHPNIRIILQVGTSDQLVPMLAEAELDLLVGRHSNVPLPTPLDATELSGEPLCIVTRTANPLPDDGHLTLQILSESRWIMQTAPSPMRRAIEVAFTVASATMPSRLIEVSSLYATVDLLRQGDFLAVLPFSVCRHYVETGTMRVLSARMPDLLGPYSLLRVKDRPLTAAAAAVSEQILQQAIGNMDHLMP</sequence>
<dbReference type="PANTHER" id="PTHR30419:SF8">
    <property type="entry name" value="NITROGEN ASSIMILATION TRANSCRIPTIONAL ACTIVATOR-RELATED"/>
    <property type="match status" value="1"/>
</dbReference>
<gene>
    <name evidence="6" type="ORF">HUK82_06830</name>
</gene>
<evidence type="ECO:0000256" key="3">
    <source>
        <dbReference type="ARBA" id="ARBA00023125"/>
    </source>
</evidence>
<keyword evidence="4" id="KW-0804">Transcription</keyword>
<dbReference type="InterPro" id="IPR000847">
    <property type="entry name" value="LysR_HTH_N"/>
</dbReference>
<evidence type="ECO:0000313" key="7">
    <source>
        <dbReference type="Proteomes" id="UP000585665"/>
    </source>
</evidence>
<keyword evidence="2" id="KW-0805">Transcription regulation</keyword>